<proteinExistence type="predicted"/>
<protein>
    <recommendedName>
        <fullName evidence="8">DoxX family protein</fullName>
    </recommendedName>
</protein>
<comment type="caution">
    <text evidence="6">The sequence shown here is derived from an EMBL/GenBank/DDBJ whole genome shotgun (WGS) entry which is preliminary data.</text>
</comment>
<dbReference type="RefSeq" id="WP_094028068.1">
    <property type="nucleotide sequence ID" value="NZ_NGAF01000028.1"/>
</dbReference>
<feature type="transmembrane region" description="Helical" evidence="5">
    <location>
        <begin position="29"/>
        <end position="47"/>
    </location>
</feature>
<dbReference type="Proteomes" id="UP000215506">
    <property type="component" value="Unassembled WGS sequence"/>
</dbReference>
<dbReference type="AlphaFoldDB" id="A0A231GVT6"/>
<keyword evidence="3 5" id="KW-1133">Transmembrane helix</keyword>
<gene>
    <name evidence="6" type="ORF">B7C42_07240</name>
</gene>
<accession>A0A231GVT6</accession>
<name>A0A231GVT6_9NOCA</name>
<evidence type="ECO:0000256" key="1">
    <source>
        <dbReference type="ARBA" id="ARBA00004141"/>
    </source>
</evidence>
<evidence type="ECO:0000256" key="3">
    <source>
        <dbReference type="ARBA" id="ARBA00022989"/>
    </source>
</evidence>
<dbReference type="PANTHER" id="PTHR36974">
    <property type="entry name" value="MEMBRANE PROTEIN-RELATED"/>
    <property type="match status" value="1"/>
</dbReference>
<sequence length="144" mass="14682">MAPLVVLVVVTALARLAGAIDLADWLDSWPHALRVGLAAMFLLTASAHFQQPRRDALIAMVPPGLPSATGLVTLTGVLEAAGAVGLLIPPVAPVAAAGLIVLLIAMFPANVRAARADLGIKTMPLPLRTAVQVVFIAAAVVAAF</sequence>
<evidence type="ECO:0000256" key="5">
    <source>
        <dbReference type="SAM" id="Phobius"/>
    </source>
</evidence>
<keyword evidence="2 5" id="KW-0812">Transmembrane</keyword>
<evidence type="ECO:0000256" key="2">
    <source>
        <dbReference type="ARBA" id="ARBA00022692"/>
    </source>
</evidence>
<evidence type="ECO:0008006" key="8">
    <source>
        <dbReference type="Google" id="ProtNLM"/>
    </source>
</evidence>
<organism evidence="6 7">
    <name type="scientific">Nocardia cerradoensis</name>
    <dbReference type="NCBI Taxonomy" id="85688"/>
    <lineage>
        <taxon>Bacteria</taxon>
        <taxon>Bacillati</taxon>
        <taxon>Actinomycetota</taxon>
        <taxon>Actinomycetes</taxon>
        <taxon>Mycobacteriales</taxon>
        <taxon>Nocardiaceae</taxon>
        <taxon>Nocardia</taxon>
    </lineage>
</organism>
<evidence type="ECO:0000313" key="7">
    <source>
        <dbReference type="Proteomes" id="UP000215506"/>
    </source>
</evidence>
<dbReference type="Pfam" id="PF13564">
    <property type="entry name" value="DoxX_2"/>
    <property type="match status" value="1"/>
</dbReference>
<keyword evidence="7" id="KW-1185">Reference proteome</keyword>
<dbReference type="PANTHER" id="PTHR36974:SF1">
    <property type="entry name" value="DOXX FAMILY MEMBRANE PROTEIN"/>
    <property type="match status" value="1"/>
</dbReference>
<dbReference type="InterPro" id="IPR032808">
    <property type="entry name" value="DoxX"/>
</dbReference>
<evidence type="ECO:0000313" key="6">
    <source>
        <dbReference type="EMBL" id="OXR40682.1"/>
    </source>
</evidence>
<dbReference type="EMBL" id="NGAF01000028">
    <property type="protein sequence ID" value="OXR40682.1"/>
    <property type="molecule type" value="Genomic_DNA"/>
</dbReference>
<comment type="subcellular location">
    <subcellularLocation>
        <location evidence="1">Membrane</location>
        <topology evidence="1">Multi-pass membrane protein</topology>
    </subcellularLocation>
</comment>
<dbReference type="GO" id="GO:0016020">
    <property type="term" value="C:membrane"/>
    <property type="evidence" value="ECO:0007669"/>
    <property type="project" value="UniProtKB-SubCell"/>
</dbReference>
<feature type="transmembrane region" description="Helical" evidence="5">
    <location>
        <begin position="125"/>
        <end position="143"/>
    </location>
</feature>
<evidence type="ECO:0000256" key="4">
    <source>
        <dbReference type="ARBA" id="ARBA00023136"/>
    </source>
</evidence>
<keyword evidence="4 5" id="KW-0472">Membrane</keyword>
<reference evidence="6 7" key="1">
    <citation type="submission" date="2017-07" db="EMBL/GenBank/DDBJ databases">
        <title>First draft Genome Sequence of Nocardia cerradoensis isolated from human infection.</title>
        <authorList>
            <person name="Carrasco G."/>
        </authorList>
    </citation>
    <scope>NUCLEOTIDE SEQUENCE [LARGE SCALE GENOMIC DNA]</scope>
    <source>
        <strain evidence="6 7">CNM20130759</strain>
    </source>
</reference>